<sequence length="113" mass="12226">MYCKNCGEEIDDRAVVCIKCGVPTEIHPVNDELSGISIAAIICAFFVPLAGFILGLIGMQNAKNQKSKSLAMAGMIVGLVIMLIILLVIIFEFTLLLKLMETIPTQPTALLFV</sequence>
<evidence type="ECO:0000313" key="4">
    <source>
        <dbReference type="Proteomes" id="UP000824200"/>
    </source>
</evidence>
<gene>
    <name evidence="3" type="ORF">IAC95_00045</name>
</gene>
<comment type="caution">
    <text evidence="3">The sequence shown here is derived from an EMBL/GenBank/DDBJ whole genome shotgun (WGS) entry which is preliminary data.</text>
</comment>
<dbReference type="Proteomes" id="UP000824200">
    <property type="component" value="Unassembled WGS sequence"/>
</dbReference>
<keyword evidence="1" id="KW-0472">Membrane</keyword>
<dbReference type="EMBL" id="DVHL01000001">
    <property type="protein sequence ID" value="HIR65274.1"/>
    <property type="molecule type" value="Genomic_DNA"/>
</dbReference>
<feature type="domain" description="Zinc-ribbon" evidence="2">
    <location>
        <begin position="2"/>
        <end position="21"/>
    </location>
</feature>
<evidence type="ECO:0000259" key="2">
    <source>
        <dbReference type="Pfam" id="PF13240"/>
    </source>
</evidence>
<organism evidence="3 4">
    <name type="scientific">Candidatus Fimimonas gallinarum</name>
    <dbReference type="NCBI Taxonomy" id="2840821"/>
    <lineage>
        <taxon>Bacteria</taxon>
        <taxon>Pseudomonadati</taxon>
        <taxon>Myxococcota</taxon>
        <taxon>Myxococcia</taxon>
        <taxon>Myxococcales</taxon>
        <taxon>Cystobacterineae</taxon>
        <taxon>Myxococcaceae</taxon>
        <taxon>Myxococcaceae incertae sedis</taxon>
        <taxon>Candidatus Fimimonas</taxon>
    </lineage>
</organism>
<evidence type="ECO:0000313" key="3">
    <source>
        <dbReference type="EMBL" id="HIR65274.1"/>
    </source>
</evidence>
<protein>
    <submittedName>
        <fullName evidence="3">Zinc ribbon domain-containing protein</fullName>
    </submittedName>
</protein>
<feature type="transmembrane region" description="Helical" evidence="1">
    <location>
        <begin position="70"/>
        <end position="91"/>
    </location>
</feature>
<dbReference type="Pfam" id="PF13240">
    <property type="entry name" value="Zn_Ribbon_1"/>
    <property type="match status" value="1"/>
</dbReference>
<dbReference type="InterPro" id="IPR026870">
    <property type="entry name" value="Zinc_ribbon_dom"/>
</dbReference>
<proteinExistence type="predicted"/>
<evidence type="ECO:0000256" key="1">
    <source>
        <dbReference type="SAM" id="Phobius"/>
    </source>
</evidence>
<dbReference type="AlphaFoldDB" id="A0A9D1E2T6"/>
<accession>A0A9D1E2T6</accession>
<name>A0A9D1E2T6_9BACT</name>
<keyword evidence="1" id="KW-0812">Transmembrane</keyword>
<reference evidence="3" key="2">
    <citation type="journal article" date="2021" name="PeerJ">
        <title>Extensive microbial diversity within the chicken gut microbiome revealed by metagenomics and culture.</title>
        <authorList>
            <person name="Gilroy R."/>
            <person name="Ravi A."/>
            <person name="Getino M."/>
            <person name="Pursley I."/>
            <person name="Horton D.L."/>
            <person name="Alikhan N.F."/>
            <person name="Baker D."/>
            <person name="Gharbi K."/>
            <person name="Hall N."/>
            <person name="Watson M."/>
            <person name="Adriaenssens E.M."/>
            <person name="Foster-Nyarko E."/>
            <person name="Jarju S."/>
            <person name="Secka A."/>
            <person name="Antonio M."/>
            <person name="Oren A."/>
            <person name="Chaudhuri R.R."/>
            <person name="La Ragione R."/>
            <person name="Hildebrand F."/>
            <person name="Pallen M.J."/>
        </authorList>
    </citation>
    <scope>NUCLEOTIDE SEQUENCE</scope>
    <source>
        <strain evidence="3">CHK121-14286</strain>
    </source>
</reference>
<keyword evidence="1" id="KW-1133">Transmembrane helix</keyword>
<reference evidence="3" key="1">
    <citation type="submission" date="2020-10" db="EMBL/GenBank/DDBJ databases">
        <authorList>
            <person name="Gilroy R."/>
        </authorList>
    </citation>
    <scope>NUCLEOTIDE SEQUENCE</scope>
    <source>
        <strain evidence="3">CHK121-14286</strain>
    </source>
</reference>
<feature type="transmembrane region" description="Helical" evidence="1">
    <location>
        <begin position="36"/>
        <end position="58"/>
    </location>
</feature>